<dbReference type="OrthoDB" id="9804751at2"/>
<dbReference type="InterPro" id="IPR014408">
    <property type="entry name" value="dGMP_Pdiesterase_EAL/HD-GYP"/>
</dbReference>
<dbReference type="EMBL" id="AAOW01000005">
    <property type="protein sequence ID" value="EAR61997.1"/>
    <property type="molecule type" value="Genomic_DNA"/>
</dbReference>
<dbReference type="Gene3D" id="3.20.20.450">
    <property type="entry name" value="EAL domain"/>
    <property type="match status" value="1"/>
</dbReference>
<dbReference type="Gene3D" id="1.10.3210.10">
    <property type="entry name" value="Hypothetical protein af1432"/>
    <property type="match status" value="1"/>
</dbReference>
<protein>
    <submittedName>
        <fullName evidence="2">Diguanylate phosphodiesterase (EAL domain)</fullName>
    </submittedName>
</protein>
<dbReference type="RefSeq" id="WP_007022732.1">
    <property type="nucleotide sequence ID" value="NZ_CH724127.1"/>
</dbReference>
<dbReference type="Proteomes" id="UP000002171">
    <property type="component" value="Unassembled WGS sequence"/>
</dbReference>
<keyword evidence="3" id="KW-1185">Reference proteome</keyword>
<dbReference type="PANTHER" id="PTHR33525">
    <property type="match status" value="1"/>
</dbReference>
<dbReference type="InterPro" id="IPR013976">
    <property type="entry name" value="HDOD"/>
</dbReference>
<gene>
    <name evidence="2" type="ORF">MED92_03578</name>
</gene>
<dbReference type="SUPFAM" id="SSF141868">
    <property type="entry name" value="EAL domain-like"/>
    <property type="match status" value="1"/>
</dbReference>
<evidence type="ECO:0000313" key="3">
    <source>
        <dbReference type="Proteomes" id="UP000002171"/>
    </source>
</evidence>
<dbReference type="PIRSF" id="PIRSF003180">
    <property type="entry name" value="DiGMPpdiest_YuxH"/>
    <property type="match status" value="1"/>
</dbReference>
<evidence type="ECO:0000259" key="1">
    <source>
        <dbReference type="PROSITE" id="PS51833"/>
    </source>
</evidence>
<dbReference type="Pfam" id="PF08668">
    <property type="entry name" value="HDOD"/>
    <property type="match status" value="1"/>
</dbReference>
<evidence type="ECO:0000313" key="2">
    <source>
        <dbReference type="EMBL" id="EAR61997.1"/>
    </source>
</evidence>
<feature type="domain" description="HDOD" evidence="1">
    <location>
        <begin position="198"/>
        <end position="383"/>
    </location>
</feature>
<dbReference type="AlphaFoldDB" id="A0A7U8C5Q8"/>
<dbReference type="InterPro" id="IPR052340">
    <property type="entry name" value="RNase_Y/CdgJ"/>
</dbReference>
<comment type="caution">
    <text evidence="2">The sequence shown here is derived from an EMBL/GenBank/DDBJ whole genome shotgun (WGS) entry which is preliminary data.</text>
</comment>
<name>A0A7U8C5Q8_NEPCE</name>
<dbReference type="PROSITE" id="PS51833">
    <property type="entry name" value="HDOD"/>
    <property type="match status" value="1"/>
</dbReference>
<dbReference type="InterPro" id="IPR035919">
    <property type="entry name" value="EAL_sf"/>
</dbReference>
<organism evidence="2 3">
    <name type="scientific">Neptuniibacter caesariensis</name>
    <dbReference type="NCBI Taxonomy" id="207954"/>
    <lineage>
        <taxon>Bacteria</taxon>
        <taxon>Pseudomonadati</taxon>
        <taxon>Pseudomonadota</taxon>
        <taxon>Gammaproteobacteria</taxon>
        <taxon>Oceanospirillales</taxon>
        <taxon>Oceanospirillaceae</taxon>
        <taxon>Neptuniibacter</taxon>
    </lineage>
</organism>
<accession>A0A7U8C5Q8</accession>
<sequence length="398" mass="44298">MNGPILFARQPIFDTELNTYAYQLLYRDNEGTGPDPEFDGVAATTQVLVNAFSNLCETGQNKFLPAYINFNAEWLFDGLLPSVPLETLILEVERDEDITDSVLEQLTELSDAGYRLSVSADSDARLHPLATIITIDIQKYSAEDLKTYCHQFKALGNKVILADKVETYNEFQLCRTAGCDLFLGYFFARPQLVKGKKLARNELVMLQLIGEVHNPDASPESIESLIQKDPQLVTALLRLVNSAAFKGNRSIASIAEAIVVLGLIELRKWVLILSLTRNEQVPDELIHSLLLKGRMCQILAEGDDEIDPSTAFMSGILSGIDALFSIPQKELMEQLPIEFEIKRAVAGARNALGLLLHDVLAYNRGEWEAVSDEYTQQQLSLAYTEAHSWSNEALKGLS</sequence>
<dbReference type="PANTHER" id="PTHR33525:SF4">
    <property type="entry name" value="CYCLIC DI-GMP PHOSPHODIESTERASE CDGJ"/>
    <property type="match status" value="1"/>
</dbReference>
<reference evidence="2 3" key="1">
    <citation type="submission" date="2006-02" db="EMBL/GenBank/DDBJ databases">
        <authorList>
            <person name="Pinhassi J."/>
            <person name="Pedros-Alio C."/>
            <person name="Ferriera S."/>
            <person name="Johnson J."/>
            <person name="Kravitz S."/>
            <person name="Halpern A."/>
            <person name="Remington K."/>
            <person name="Beeson K."/>
            <person name="Tran B."/>
            <person name="Rogers Y.-H."/>
            <person name="Friedman R."/>
            <person name="Venter J.C."/>
        </authorList>
    </citation>
    <scope>NUCLEOTIDE SEQUENCE [LARGE SCALE GENOMIC DNA]</scope>
    <source>
        <strain evidence="2 3">MED92</strain>
    </source>
</reference>
<proteinExistence type="predicted"/>
<dbReference type="SUPFAM" id="SSF109604">
    <property type="entry name" value="HD-domain/PDEase-like"/>
    <property type="match status" value="1"/>
</dbReference>